<evidence type="ECO:0000256" key="4">
    <source>
        <dbReference type="ARBA" id="ARBA00023098"/>
    </source>
</evidence>
<keyword evidence="6 11" id="KW-0865">Zymogen</keyword>
<dbReference type="PANTHER" id="PTHR35809:SF1">
    <property type="entry name" value="ARCHAETIDYLSERINE DECARBOXYLASE PROENZYME-RELATED"/>
    <property type="match status" value="1"/>
</dbReference>
<evidence type="ECO:0000256" key="8">
    <source>
        <dbReference type="ARBA" id="ARBA00023239"/>
    </source>
</evidence>
<evidence type="ECO:0000256" key="11">
    <source>
        <dbReference type="HAMAP-Rule" id="MF_00664"/>
    </source>
</evidence>
<keyword evidence="13" id="KW-1185">Reference proteome</keyword>
<comment type="function">
    <text evidence="11">Catalyzes the formation of phosphatidylethanolamine (PtdEtn) from phosphatidylserine (PtdSer).</text>
</comment>
<dbReference type="HAMAP" id="MF_00664">
    <property type="entry name" value="PS_decarb_PSD_A"/>
    <property type="match status" value="1"/>
</dbReference>
<name>A0AAE4VLR4_9RICK</name>
<comment type="pathway">
    <text evidence="11">Phospholipid metabolism; phosphatidylethanolamine biosynthesis; phosphatidylethanolamine from CDP-diacylglycerol: step 2/2.</text>
</comment>
<gene>
    <name evidence="11" type="primary">psd</name>
    <name evidence="12" type="ORF">Lyticum_00308</name>
</gene>
<feature type="modified residue" description="Pyruvic acid (Ser); by autocatalysis" evidence="11">
    <location>
        <position position="181"/>
    </location>
</feature>
<reference evidence="12" key="1">
    <citation type="submission" date="2023-02" db="EMBL/GenBank/DDBJ databases">
        <title>Host association and intracellularity evolved multiple times independently in the Rickettsiales.</title>
        <authorList>
            <person name="Castelli M."/>
            <person name="Nardi T."/>
            <person name="Gammuto L."/>
            <person name="Bellinzona G."/>
            <person name="Sabaneyeva E."/>
            <person name="Potekhin A."/>
            <person name="Serra V."/>
            <person name="Petroni G."/>
            <person name="Sassera D."/>
        </authorList>
    </citation>
    <scope>NUCLEOTIDE SEQUENCE</scope>
    <source>
        <strain evidence="12">USBL-36I1</strain>
    </source>
</reference>
<evidence type="ECO:0000256" key="5">
    <source>
        <dbReference type="ARBA" id="ARBA00023136"/>
    </source>
</evidence>
<comment type="subcellular location">
    <subcellularLocation>
        <location evidence="11">Cell membrane</location>
        <topology evidence="11">Peripheral membrane protein</topology>
    </subcellularLocation>
</comment>
<evidence type="ECO:0000256" key="10">
    <source>
        <dbReference type="ARBA" id="ARBA00023317"/>
    </source>
</evidence>
<organism evidence="12 13">
    <name type="scientific">Lyticum sinuosum</name>
    <dbReference type="NCBI Taxonomy" id="1332059"/>
    <lineage>
        <taxon>Bacteria</taxon>
        <taxon>Pseudomonadati</taxon>
        <taxon>Pseudomonadota</taxon>
        <taxon>Alphaproteobacteria</taxon>
        <taxon>Rickettsiales</taxon>
        <taxon>Lyticum</taxon>
    </lineage>
</organism>
<feature type="chain" id="PRO_5041754990" description="Phosphatidylserine decarboxylase beta chain" evidence="11">
    <location>
        <begin position="1"/>
        <end position="180"/>
    </location>
</feature>
<evidence type="ECO:0000256" key="9">
    <source>
        <dbReference type="ARBA" id="ARBA00023264"/>
    </source>
</evidence>
<feature type="active site" description="Schiff-base intermediate with substrate; via pyruvic acid" evidence="11">
    <location>
        <position position="181"/>
    </location>
</feature>
<comment type="similarity">
    <text evidence="11">Belongs to the phosphatidylserine decarboxylase family. PSD-A subfamily.</text>
</comment>
<dbReference type="Pfam" id="PF02666">
    <property type="entry name" value="PS_Dcarbxylase"/>
    <property type="match status" value="1"/>
</dbReference>
<dbReference type="GO" id="GO:0004609">
    <property type="term" value="F:phosphatidylserine decarboxylase activity"/>
    <property type="evidence" value="ECO:0007669"/>
    <property type="project" value="UniProtKB-UniRule"/>
</dbReference>
<dbReference type="Proteomes" id="UP001289135">
    <property type="component" value="Unassembled WGS sequence"/>
</dbReference>
<keyword evidence="3 11" id="KW-0210">Decarboxylase</keyword>
<comment type="caution">
    <text evidence="12">The sequence shown here is derived from an EMBL/GenBank/DDBJ whole genome shotgun (WGS) entry which is preliminary data.</text>
</comment>
<keyword evidence="4 11" id="KW-0443">Lipid metabolism</keyword>
<comment type="PTM">
    <text evidence="11">Is synthesized initially as an inactive proenzyme. Formation of the active enzyme involves a self-maturation process in which the active site pyruvoyl group is generated from an internal serine residue via an autocatalytic post-translational modification. Two non-identical subunits are generated from the proenzyme in this reaction, and the pyruvate is formed at the N-terminus of the alpha chain, which is derived from the carboxyl end of the proenzyme. The post-translation cleavage follows an unusual pathway, termed non-hydrolytic serinolysis, in which the side chain hydroxyl group of the serine supplies its oxygen atom to form the C-terminus of the beta chain, while the remainder of the serine residue undergoes an oxidative deamination to produce ammonia and the pyruvoyl prosthetic group on the alpha chain.</text>
</comment>
<dbReference type="InterPro" id="IPR003817">
    <property type="entry name" value="PS_Dcarbxylase"/>
</dbReference>
<comment type="cofactor">
    <cofactor evidence="11">
        <name>pyruvate</name>
        <dbReference type="ChEBI" id="CHEBI:15361"/>
    </cofactor>
    <text evidence="11">Binds 1 pyruvoyl group covalently per subunit.</text>
</comment>
<dbReference type="NCBIfam" id="NF003678">
    <property type="entry name" value="PRK05305.1-2"/>
    <property type="match status" value="1"/>
</dbReference>
<evidence type="ECO:0000256" key="1">
    <source>
        <dbReference type="ARBA" id="ARBA00022475"/>
    </source>
</evidence>
<evidence type="ECO:0000313" key="12">
    <source>
        <dbReference type="EMBL" id="MDZ5761141.1"/>
    </source>
</evidence>
<evidence type="ECO:0000256" key="2">
    <source>
        <dbReference type="ARBA" id="ARBA00022516"/>
    </source>
</evidence>
<keyword evidence="10 11" id="KW-0670">Pyruvate</keyword>
<dbReference type="EC" id="4.1.1.65" evidence="11"/>
<dbReference type="InterPro" id="IPR033175">
    <property type="entry name" value="PSD-A"/>
</dbReference>
<keyword evidence="9 11" id="KW-1208">Phospholipid metabolism</keyword>
<dbReference type="NCBIfam" id="NF003679">
    <property type="entry name" value="PRK05305.1-3"/>
    <property type="match status" value="1"/>
</dbReference>
<evidence type="ECO:0000256" key="7">
    <source>
        <dbReference type="ARBA" id="ARBA00023209"/>
    </source>
</evidence>
<comment type="subunit">
    <text evidence="11">Heterodimer of a large membrane-associated beta subunit and a small pyruvoyl-containing alpha subunit.</text>
</comment>
<dbReference type="AlphaFoldDB" id="A0AAE4VLR4"/>
<accession>A0AAE4VLR4</accession>
<comment type="catalytic activity">
    <reaction evidence="11">
        <text>a 1,2-diacyl-sn-glycero-3-phospho-L-serine + H(+) = a 1,2-diacyl-sn-glycero-3-phosphoethanolamine + CO2</text>
        <dbReference type="Rhea" id="RHEA:20828"/>
        <dbReference type="ChEBI" id="CHEBI:15378"/>
        <dbReference type="ChEBI" id="CHEBI:16526"/>
        <dbReference type="ChEBI" id="CHEBI:57262"/>
        <dbReference type="ChEBI" id="CHEBI:64612"/>
        <dbReference type="EC" id="4.1.1.65"/>
    </reaction>
</comment>
<protein>
    <recommendedName>
        <fullName evidence="11">Phosphatidylserine decarboxylase proenzyme</fullName>
        <ecNumber evidence="11">4.1.1.65</ecNumber>
    </recommendedName>
    <component>
        <recommendedName>
            <fullName evidence="11">Phosphatidylserine decarboxylase alpha chain</fullName>
        </recommendedName>
    </component>
    <component>
        <recommendedName>
            <fullName evidence="11">Phosphatidylserine decarboxylase beta chain</fullName>
        </recommendedName>
    </component>
</protein>
<dbReference type="GO" id="GO:0006646">
    <property type="term" value="P:phosphatidylethanolamine biosynthetic process"/>
    <property type="evidence" value="ECO:0007669"/>
    <property type="project" value="UniProtKB-UniRule"/>
</dbReference>
<feature type="chain" id="PRO_5041754991" description="Phosphatidylserine decarboxylase alpha chain" evidence="11">
    <location>
        <begin position="181"/>
        <end position="218"/>
    </location>
</feature>
<dbReference type="GO" id="GO:0005886">
    <property type="term" value="C:plasma membrane"/>
    <property type="evidence" value="ECO:0007669"/>
    <property type="project" value="UniProtKB-SubCell"/>
</dbReference>
<keyword evidence="5 11" id="KW-0472">Membrane</keyword>
<keyword evidence="1 11" id="KW-1003">Cell membrane</keyword>
<feature type="site" description="Cleavage (non-hydrolytic); by autocatalysis" evidence="11">
    <location>
        <begin position="180"/>
        <end position="181"/>
    </location>
</feature>
<evidence type="ECO:0000256" key="3">
    <source>
        <dbReference type="ARBA" id="ARBA00022793"/>
    </source>
</evidence>
<dbReference type="EMBL" id="JARGYU010000001">
    <property type="protein sequence ID" value="MDZ5761141.1"/>
    <property type="molecule type" value="Genomic_DNA"/>
</dbReference>
<keyword evidence="8 11" id="KW-0456">Lyase</keyword>
<dbReference type="PANTHER" id="PTHR35809">
    <property type="entry name" value="ARCHAETIDYLSERINE DECARBOXYLASE PROENZYME-RELATED"/>
    <property type="match status" value="1"/>
</dbReference>
<keyword evidence="7 11" id="KW-0594">Phospholipid biosynthesis</keyword>
<keyword evidence="2 11" id="KW-0444">Lipid biosynthesis</keyword>
<proteinExistence type="inferred from homology"/>
<sequence length="218" mass="24594">MINIHKEGYLIILLFVVLDLIFFSFSNKLGWIGIIGVVWCVYFFRDPNRFTPPGDNIIVSPADGIIQMITTAVPPKELNMPEVQMNRISIFLNIFDVHVNRIPLSGKVNGSHYRPGKFFNASLDKASIDNERQSIWIKDKYDQDFAVVQIAGLIARRIVCDLSIGSDVNTGDRFGIIRFGSRVDLYLPLNIKPKVITGQRMIGGETIIAENININNLK</sequence>
<evidence type="ECO:0000313" key="13">
    <source>
        <dbReference type="Proteomes" id="UP001289135"/>
    </source>
</evidence>
<evidence type="ECO:0000256" key="6">
    <source>
        <dbReference type="ARBA" id="ARBA00023145"/>
    </source>
</evidence>
<dbReference type="NCBIfam" id="NF003685">
    <property type="entry name" value="PRK05305.2-5"/>
    <property type="match status" value="1"/>
</dbReference>